<sequence>MQGPDTADGLPEHREHSDSGLRLDTTSVTRSGENLVTEHGPRTDTALDTIAALGPNDRPAVNPGDQLGEFRVEHELGAGGMGQVFAARRVGGAGSGELVALKYLERTSASLLYRFKQEFRALAGVAHENLVALGELVVLPDSVSFFTMELIDGVSFDDYVRGRTPEGQLPNLARLRRAVRQLVAGVRHLHQHGCIHRDLKPSNVLVTTEGRVVVLDFGLIQDHSEAQPDTPDDQIMGTPAYMSPEQAGLERAGPAADWYAVGVMLYECLSGRRPFQGNLTHLLFAKREYEAPEIDEFVAEIPPDLAALCRRMLARKPEDRPSAREILAILDGRTDTGSGLGWGSLESDDDSMVRGRAPFIGRARELATLEAAFERVRVRDQPESASSPGQATVLLRGPSGYGKSALVREFLARVQDREQAVVLKGRCLERESVPYKGLDPVIDALSVHLRQIPRESLIALEPGHPVALARLFPVLDDLWRVDRTRISGLDAHELRQRAFESLRQLFTGVAKRRPLIVFIDDFHWANVDSAQLLNSLLAPPDAPPMLLVVTYRDELDSNEALQVLTGAASIAARDTHELFIGPLAPGETQDLARALMGDDYDPVTAEFVASRAQGNPFFVGQLIQLSHGGSSDFATEELDQIVVRRILKLDPDSRRLLEVVAVAGGPVDRRVAFRASELEDPMALLPGLREAELLIARSGEGGAPGTLETAHARIREVAVGELELDALRGVHQRLAASLEHFACDPEALAEHFDRGGDRARAADYYERAAELAANSLAFQRAVALFRTTLELLADDADPRRVADLRMGLAEQLINVGRGYEAAQLLLSLANDAEHPRDAVHADPARARECRRLAADQLIKTGHVDEGLAQLDVLLRSVALQLPSGPLASVSALLWEQARMRMRGFAFVQRDASEVEPGLLDQIDTCFAVVNGLSTQETLLSALFHFRNLRLALRAGEPYRVARALAYQCVIDVAGADWRRVEQHMGVARELAAEIGDPQLEGFIDLCEASVHWFERRYPISGELHTNVIERLEGVPGAAWDRRTAQIHHMWTLICQGRLREFWTRAKGTTERARERGDMQELVEVSSFMAVALVLAGKPAQARSVLTAALDLWKPGRYLFGDVWAFYAQVRILLHEGQHAQAIELANQTLAQMKRTFLSEHLLARYNVIELLCRCHLIAAIHTDDRGHVRRARRWAAKLRAANNPTLMGHVDVIEAGLASLEGDAAGALAAWASAAEQFQTQGMRGQLAAVRARQAQLLGDQAEGPAHAAHAAGYFELEDIEDPDGFIALVAPARPLARE</sequence>
<evidence type="ECO:0000313" key="7">
    <source>
        <dbReference type="Proteomes" id="UP000238823"/>
    </source>
</evidence>
<dbReference type="InterPro" id="IPR017441">
    <property type="entry name" value="Protein_kinase_ATP_BS"/>
</dbReference>
<dbReference type="Pfam" id="PF13191">
    <property type="entry name" value="AAA_16"/>
    <property type="match status" value="1"/>
</dbReference>
<dbReference type="InterPro" id="IPR027417">
    <property type="entry name" value="P-loop_NTPase"/>
</dbReference>
<reference evidence="6 7" key="1">
    <citation type="submission" date="2018-03" db="EMBL/GenBank/DDBJ databases">
        <title>Draft Genome Sequences of the Obligatory Marine Myxobacteria Enhygromyxa salina SWB007.</title>
        <authorList>
            <person name="Poehlein A."/>
            <person name="Moghaddam J.A."/>
            <person name="Harms H."/>
            <person name="Alanjari M."/>
            <person name="Koenig G.M."/>
            <person name="Daniel R."/>
            <person name="Schaeberle T.F."/>
        </authorList>
    </citation>
    <scope>NUCLEOTIDE SEQUENCE [LARGE SCALE GENOMIC DNA]</scope>
    <source>
        <strain evidence="6 7">SWB007</strain>
    </source>
</reference>
<dbReference type="GO" id="GO:0004674">
    <property type="term" value="F:protein serine/threonine kinase activity"/>
    <property type="evidence" value="ECO:0007669"/>
    <property type="project" value="UniProtKB-EC"/>
</dbReference>
<evidence type="ECO:0000313" key="6">
    <source>
        <dbReference type="EMBL" id="PRQ07398.1"/>
    </source>
</evidence>
<dbReference type="InterPro" id="IPR041664">
    <property type="entry name" value="AAA_16"/>
</dbReference>
<evidence type="ECO:0000256" key="1">
    <source>
        <dbReference type="ARBA" id="ARBA00022741"/>
    </source>
</evidence>
<feature type="region of interest" description="Disordered" evidence="4">
    <location>
        <begin position="1"/>
        <end position="40"/>
    </location>
</feature>
<protein>
    <submittedName>
        <fullName evidence="6">Serine/threonine-protein kinase StkP</fullName>
        <ecNumber evidence="6">2.7.11.1</ecNumber>
    </submittedName>
</protein>
<dbReference type="Pfam" id="PF00069">
    <property type="entry name" value="Pkinase"/>
    <property type="match status" value="1"/>
</dbReference>
<evidence type="ECO:0000259" key="5">
    <source>
        <dbReference type="PROSITE" id="PS50011"/>
    </source>
</evidence>
<gene>
    <name evidence="6" type="primary">stkP_6</name>
    <name evidence="6" type="ORF">ENSA7_31110</name>
</gene>
<evidence type="ECO:0000256" key="3">
    <source>
        <dbReference type="PROSITE-ProRule" id="PRU10141"/>
    </source>
</evidence>
<name>A0A2S9YQP6_9BACT</name>
<feature type="compositionally biased region" description="Basic and acidic residues" evidence="4">
    <location>
        <begin position="10"/>
        <end position="21"/>
    </location>
</feature>
<keyword evidence="2 3" id="KW-0067">ATP-binding</keyword>
<keyword evidence="6" id="KW-0418">Kinase</keyword>
<dbReference type="OrthoDB" id="5476445at2"/>
<dbReference type="EC" id="2.7.11.1" evidence="6"/>
<dbReference type="Gene3D" id="3.30.200.20">
    <property type="entry name" value="Phosphorylase Kinase, domain 1"/>
    <property type="match status" value="1"/>
</dbReference>
<dbReference type="CDD" id="cd14014">
    <property type="entry name" value="STKc_PknB_like"/>
    <property type="match status" value="1"/>
</dbReference>
<dbReference type="GO" id="GO:0005737">
    <property type="term" value="C:cytoplasm"/>
    <property type="evidence" value="ECO:0007669"/>
    <property type="project" value="TreeGrafter"/>
</dbReference>
<dbReference type="PROSITE" id="PS50011">
    <property type="entry name" value="PROTEIN_KINASE_DOM"/>
    <property type="match status" value="1"/>
</dbReference>
<dbReference type="PANTHER" id="PTHR16305">
    <property type="entry name" value="TESTICULAR SOLUBLE ADENYLYL CYCLASE"/>
    <property type="match status" value="1"/>
</dbReference>
<dbReference type="PROSITE" id="PS00107">
    <property type="entry name" value="PROTEIN_KINASE_ATP"/>
    <property type="match status" value="1"/>
</dbReference>
<comment type="caution">
    <text evidence="6">The sequence shown here is derived from an EMBL/GenBank/DDBJ whole genome shotgun (WGS) entry which is preliminary data.</text>
</comment>
<dbReference type="SUPFAM" id="SSF52540">
    <property type="entry name" value="P-loop containing nucleoside triphosphate hydrolases"/>
    <property type="match status" value="1"/>
</dbReference>
<proteinExistence type="predicted"/>
<dbReference type="RefSeq" id="WP_106090101.1">
    <property type="nucleotide sequence ID" value="NZ_PVNL01000057.1"/>
</dbReference>
<dbReference type="SUPFAM" id="SSF56112">
    <property type="entry name" value="Protein kinase-like (PK-like)"/>
    <property type="match status" value="1"/>
</dbReference>
<dbReference type="InterPro" id="IPR000719">
    <property type="entry name" value="Prot_kinase_dom"/>
</dbReference>
<keyword evidence="1 3" id="KW-0547">Nucleotide-binding</keyword>
<evidence type="ECO:0000256" key="4">
    <source>
        <dbReference type="SAM" id="MobiDB-lite"/>
    </source>
</evidence>
<dbReference type="Gene3D" id="3.40.50.300">
    <property type="entry name" value="P-loop containing nucleotide triphosphate hydrolases"/>
    <property type="match status" value="1"/>
</dbReference>
<dbReference type="Gene3D" id="1.10.510.10">
    <property type="entry name" value="Transferase(Phosphotransferase) domain 1"/>
    <property type="match status" value="1"/>
</dbReference>
<dbReference type="EMBL" id="PVNL01000057">
    <property type="protein sequence ID" value="PRQ07398.1"/>
    <property type="molecule type" value="Genomic_DNA"/>
</dbReference>
<dbReference type="GO" id="GO:0005524">
    <property type="term" value="F:ATP binding"/>
    <property type="evidence" value="ECO:0007669"/>
    <property type="project" value="UniProtKB-UniRule"/>
</dbReference>
<accession>A0A2S9YQP6</accession>
<organism evidence="6 7">
    <name type="scientific">Enhygromyxa salina</name>
    <dbReference type="NCBI Taxonomy" id="215803"/>
    <lineage>
        <taxon>Bacteria</taxon>
        <taxon>Pseudomonadati</taxon>
        <taxon>Myxococcota</taxon>
        <taxon>Polyangia</taxon>
        <taxon>Nannocystales</taxon>
        <taxon>Nannocystaceae</taxon>
        <taxon>Enhygromyxa</taxon>
    </lineage>
</organism>
<evidence type="ECO:0000256" key="2">
    <source>
        <dbReference type="ARBA" id="ARBA00022840"/>
    </source>
</evidence>
<keyword evidence="6" id="KW-0808">Transferase</keyword>
<dbReference type="PANTHER" id="PTHR16305:SF28">
    <property type="entry name" value="GUANYLATE CYCLASE DOMAIN-CONTAINING PROTEIN"/>
    <property type="match status" value="1"/>
</dbReference>
<feature type="compositionally biased region" description="Polar residues" evidence="4">
    <location>
        <begin position="24"/>
        <end position="34"/>
    </location>
</feature>
<dbReference type="Proteomes" id="UP000238823">
    <property type="component" value="Unassembled WGS sequence"/>
</dbReference>
<feature type="binding site" evidence="3">
    <location>
        <position position="102"/>
    </location>
    <ligand>
        <name>ATP</name>
        <dbReference type="ChEBI" id="CHEBI:30616"/>
    </ligand>
</feature>
<dbReference type="InterPro" id="IPR011009">
    <property type="entry name" value="Kinase-like_dom_sf"/>
</dbReference>
<dbReference type="InterPro" id="IPR008271">
    <property type="entry name" value="Ser/Thr_kinase_AS"/>
</dbReference>
<feature type="domain" description="Protein kinase" evidence="5">
    <location>
        <begin position="70"/>
        <end position="334"/>
    </location>
</feature>
<dbReference type="PROSITE" id="PS00108">
    <property type="entry name" value="PROTEIN_KINASE_ST"/>
    <property type="match status" value="1"/>
</dbReference>
<dbReference type="GO" id="GO:0004016">
    <property type="term" value="F:adenylate cyclase activity"/>
    <property type="evidence" value="ECO:0007669"/>
    <property type="project" value="TreeGrafter"/>
</dbReference>
<dbReference type="SMART" id="SM00220">
    <property type="entry name" value="S_TKc"/>
    <property type="match status" value="1"/>
</dbReference>